<dbReference type="GO" id="GO:0005789">
    <property type="term" value="C:endoplasmic reticulum membrane"/>
    <property type="evidence" value="ECO:0007669"/>
    <property type="project" value="UniProtKB-SubCell"/>
</dbReference>
<keyword evidence="9" id="KW-0862">Zinc</keyword>
<evidence type="ECO:0000256" key="5">
    <source>
        <dbReference type="ARBA" id="ARBA00022692"/>
    </source>
</evidence>
<keyword evidence="12" id="KW-0443">Lipid metabolism</keyword>
<evidence type="ECO:0000256" key="4">
    <source>
        <dbReference type="ARBA" id="ARBA00022516"/>
    </source>
</evidence>
<keyword evidence="6" id="KW-0479">Metal-binding</keyword>
<keyword evidence="11" id="KW-0560">Oxidoreductase</keyword>
<evidence type="ECO:0000256" key="14">
    <source>
        <dbReference type="ARBA" id="ARBA00023160"/>
    </source>
</evidence>
<comment type="subcellular location">
    <subcellularLocation>
        <location evidence="2">Endoplasmic reticulum membrane</location>
        <topology evidence="2">Multi-pass membrane protein</topology>
    </subcellularLocation>
</comment>
<evidence type="ECO:0000256" key="3">
    <source>
        <dbReference type="ARBA" id="ARBA00009324"/>
    </source>
</evidence>
<dbReference type="InterPro" id="IPR006694">
    <property type="entry name" value="Fatty_acid_hydroxylase"/>
</dbReference>
<keyword evidence="4" id="KW-0444">Lipid biosynthesis</keyword>
<comment type="similarity">
    <text evidence="3">Belongs to the sterol desaturase family.</text>
</comment>
<name>A0A8S9LGC6_BRACR</name>
<evidence type="ECO:0000256" key="1">
    <source>
        <dbReference type="ARBA" id="ARBA00001947"/>
    </source>
</evidence>
<evidence type="ECO:0000259" key="15">
    <source>
        <dbReference type="Pfam" id="PF04116"/>
    </source>
</evidence>
<evidence type="ECO:0000256" key="13">
    <source>
        <dbReference type="ARBA" id="ARBA00023136"/>
    </source>
</evidence>
<evidence type="ECO:0000256" key="11">
    <source>
        <dbReference type="ARBA" id="ARBA00023002"/>
    </source>
</evidence>
<keyword evidence="5" id="KW-0812">Transmembrane</keyword>
<evidence type="ECO:0000256" key="8">
    <source>
        <dbReference type="ARBA" id="ARBA00022832"/>
    </source>
</evidence>
<protein>
    <recommendedName>
        <fullName evidence="15">Fatty acid hydroxylase domain-containing protein</fullName>
    </recommendedName>
</protein>
<dbReference type="PANTHER" id="PTHR12863:SF1">
    <property type="entry name" value="FATTY ACID 2-HYDROXYLASE"/>
    <property type="match status" value="1"/>
</dbReference>
<evidence type="ECO:0000313" key="16">
    <source>
        <dbReference type="EMBL" id="KAF2604386.1"/>
    </source>
</evidence>
<dbReference type="Pfam" id="PF04116">
    <property type="entry name" value="FA_hydroxylase"/>
    <property type="match status" value="1"/>
</dbReference>
<proteinExistence type="inferred from homology"/>
<keyword evidence="8" id="KW-0276">Fatty acid metabolism</keyword>
<evidence type="ECO:0000256" key="9">
    <source>
        <dbReference type="ARBA" id="ARBA00022833"/>
    </source>
</evidence>
<dbReference type="GO" id="GO:0006633">
    <property type="term" value="P:fatty acid biosynthetic process"/>
    <property type="evidence" value="ECO:0007669"/>
    <property type="project" value="UniProtKB-KW"/>
</dbReference>
<gene>
    <name evidence="16" type="ORF">F2Q70_00025099</name>
</gene>
<keyword evidence="10" id="KW-1133">Transmembrane helix</keyword>
<dbReference type="EMBL" id="QGKY02000094">
    <property type="protein sequence ID" value="KAF2604386.1"/>
    <property type="molecule type" value="Genomic_DNA"/>
</dbReference>
<evidence type="ECO:0000256" key="2">
    <source>
        <dbReference type="ARBA" id="ARBA00004477"/>
    </source>
</evidence>
<dbReference type="InterPro" id="IPR014430">
    <property type="entry name" value="Scs7"/>
</dbReference>
<comment type="caution">
    <text evidence="16">The sequence shown here is derived from an EMBL/GenBank/DDBJ whole genome shotgun (WGS) entry which is preliminary data.</text>
</comment>
<keyword evidence="13" id="KW-0472">Membrane</keyword>
<keyword evidence="7" id="KW-0256">Endoplasmic reticulum</keyword>
<organism evidence="16">
    <name type="scientific">Brassica cretica</name>
    <name type="common">Mustard</name>
    <dbReference type="NCBI Taxonomy" id="69181"/>
    <lineage>
        <taxon>Eukaryota</taxon>
        <taxon>Viridiplantae</taxon>
        <taxon>Streptophyta</taxon>
        <taxon>Embryophyta</taxon>
        <taxon>Tracheophyta</taxon>
        <taxon>Spermatophyta</taxon>
        <taxon>Magnoliopsida</taxon>
        <taxon>eudicotyledons</taxon>
        <taxon>Gunneridae</taxon>
        <taxon>Pentapetalae</taxon>
        <taxon>rosids</taxon>
        <taxon>malvids</taxon>
        <taxon>Brassicales</taxon>
        <taxon>Brassicaceae</taxon>
        <taxon>Brassiceae</taxon>
        <taxon>Brassica</taxon>
    </lineage>
</organism>
<keyword evidence="14" id="KW-0275">Fatty acid biosynthesis</keyword>
<evidence type="ECO:0000256" key="12">
    <source>
        <dbReference type="ARBA" id="ARBA00023098"/>
    </source>
</evidence>
<sequence>METVLDTYSLVGGSRHLVASFSLVHLHVDKQGPFTSRNRPTDSLGDIYLDVDRIHSSPVPFPHKDQELLGKHSTLSSSWMPSQAPNGPPSTRLSSCCNSGFMLSCKHLIIIYTAPTIIPLFTTPSVTPALFGGGMLGYVMYDITHYYLHHAHPTRAVTKNLKKYHLSHHFRIQDKGFGITSSLWDIVFGTLPTTKAPKTEQ</sequence>
<dbReference type="GO" id="GO:0080132">
    <property type="term" value="F:fatty acid 2-hydroxylase activity"/>
    <property type="evidence" value="ECO:0007669"/>
    <property type="project" value="InterPro"/>
</dbReference>
<accession>A0A8S9LGC6</accession>
<evidence type="ECO:0000256" key="10">
    <source>
        <dbReference type="ARBA" id="ARBA00022989"/>
    </source>
</evidence>
<evidence type="ECO:0000256" key="7">
    <source>
        <dbReference type="ARBA" id="ARBA00022824"/>
    </source>
</evidence>
<dbReference type="PANTHER" id="PTHR12863">
    <property type="entry name" value="FATTY ACID HYDROXYLASE"/>
    <property type="match status" value="1"/>
</dbReference>
<reference evidence="16" key="1">
    <citation type="submission" date="2019-12" db="EMBL/GenBank/DDBJ databases">
        <title>Genome sequencing and annotation of Brassica cretica.</title>
        <authorList>
            <person name="Studholme D.J."/>
            <person name="Sarris P.F."/>
        </authorList>
    </citation>
    <scope>NUCLEOTIDE SEQUENCE</scope>
    <source>
        <strain evidence="16">PFS-102/07</strain>
        <tissue evidence="16">Leaf</tissue>
    </source>
</reference>
<dbReference type="GO" id="GO:0005506">
    <property type="term" value="F:iron ion binding"/>
    <property type="evidence" value="ECO:0007669"/>
    <property type="project" value="InterPro"/>
</dbReference>
<comment type="cofactor">
    <cofactor evidence="1">
        <name>Zn(2+)</name>
        <dbReference type="ChEBI" id="CHEBI:29105"/>
    </cofactor>
</comment>
<evidence type="ECO:0000256" key="6">
    <source>
        <dbReference type="ARBA" id="ARBA00022723"/>
    </source>
</evidence>
<dbReference type="AlphaFoldDB" id="A0A8S9LGC6"/>
<feature type="domain" description="Fatty acid hydroxylase" evidence="15">
    <location>
        <begin position="110"/>
        <end position="190"/>
    </location>
</feature>